<dbReference type="InterPro" id="IPR013320">
    <property type="entry name" value="ConA-like_dom_sf"/>
</dbReference>
<dbReference type="GO" id="GO:0007411">
    <property type="term" value="P:axon guidance"/>
    <property type="evidence" value="ECO:0007669"/>
    <property type="project" value="TreeGrafter"/>
</dbReference>
<protein>
    <submittedName>
        <fullName evidence="13">Uncharacterized protein</fullName>
    </submittedName>
</protein>
<comment type="caution">
    <text evidence="13">The sequence shown here is derived from an EMBL/GenBank/DDBJ whole genome shotgun (WGS) entry which is preliminary data.</text>
</comment>
<evidence type="ECO:0000259" key="10">
    <source>
        <dbReference type="PROSITE" id="PS50188"/>
    </source>
</evidence>
<dbReference type="InterPro" id="IPR013083">
    <property type="entry name" value="Znf_RING/FYVE/PHD"/>
</dbReference>
<dbReference type="PROSITE" id="PS51257">
    <property type="entry name" value="PROKAR_LIPOPROTEIN"/>
    <property type="match status" value="1"/>
</dbReference>
<dbReference type="PANTHER" id="PTHR24099">
    <property type="entry name" value="E3 UBIQUITIN-PROTEIN LIGASE TRIM36-RELATED"/>
    <property type="match status" value="1"/>
</dbReference>
<feature type="domain" description="B box-type" evidence="9">
    <location>
        <begin position="140"/>
        <end position="189"/>
    </location>
</feature>
<dbReference type="InterPro" id="IPR017907">
    <property type="entry name" value="Znf_RING_CS"/>
</dbReference>
<accession>A0AAE0TFD1</accession>
<dbReference type="Gene3D" id="3.30.40.10">
    <property type="entry name" value="Zinc/RING finger domain, C3HC4 (zinc finger)"/>
    <property type="match status" value="1"/>
</dbReference>
<dbReference type="InterPro" id="IPR017903">
    <property type="entry name" value="COS_domain"/>
</dbReference>
<dbReference type="Gene3D" id="2.60.40.10">
    <property type="entry name" value="Immunoglobulins"/>
    <property type="match status" value="1"/>
</dbReference>
<evidence type="ECO:0000256" key="8">
    <source>
        <dbReference type="PROSITE-ProRule" id="PRU00024"/>
    </source>
</evidence>
<feature type="domain" description="Fibronectin type-III" evidence="11">
    <location>
        <begin position="415"/>
        <end position="508"/>
    </location>
</feature>
<dbReference type="Proteomes" id="UP001195483">
    <property type="component" value="Unassembled WGS sequence"/>
</dbReference>
<dbReference type="InterPro" id="IPR003961">
    <property type="entry name" value="FN3_dom"/>
</dbReference>
<dbReference type="PROSITE" id="PS51262">
    <property type="entry name" value="COS"/>
    <property type="match status" value="1"/>
</dbReference>
<dbReference type="Pfam" id="PF22586">
    <property type="entry name" value="ANCHR-like_BBOX"/>
    <property type="match status" value="1"/>
</dbReference>
<evidence type="ECO:0000256" key="7">
    <source>
        <dbReference type="ARBA" id="ARBA00023212"/>
    </source>
</evidence>
<evidence type="ECO:0000259" key="9">
    <source>
        <dbReference type="PROSITE" id="PS50119"/>
    </source>
</evidence>
<dbReference type="SMART" id="SM00060">
    <property type="entry name" value="FN3"/>
    <property type="match status" value="1"/>
</dbReference>
<dbReference type="GO" id="GO:0008270">
    <property type="term" value="F:zinc ion binding"/>
    <property type="evidence" value="ECO:0007669"/>
    <property type="project" value="UniProtKB-KW"/>
</dbReference>
<reference evidence="13" key="1">
    <citation type="journal article" date="2021" name="Genome Biol. Evol.">
        <title>A High-Quality Reference Genome for a Parasitic Bivalve with Doubly Uniparental Inheritance (Bivalvia: Unionida).</title>
        <authorList>
            <person name="Smith C.H."/>
        </authorList>
    </citation>
    <scope>NUCLEOTIDE SEQUENCE</scope>
    <source>
        <strain evidence="13">CHS0354</strain>
    </source>
</reference>
<dbReference type="PROSITE" id="PS00518">
    <property type="entry name" value="ZF_RING_1"/>
    <property type="match status" value="1"/>
</dbReference>
<reference evidence="13" key="2">
    <citation type="journal article" date="2021" name="Genome Biol. Evol.">
        <title>Developing a high-quality reference genome for a parasitic bivalve with doubly uniparental inheritance (Bivalvia: Unionida).</title>
        <authorList>
            <person name="Smith C.H."/>
        </authorList>
    </citation>
    <scope>NUCLEOTIDE SEQUENCE</scope>
    <source>
        <strain evidence="13">CHS0354</strain>
        <tissue evidence="13">Mantle</tissue>
    </source>
</reference>
<dbReference type="Gene3D" id="4.10.830.40">
    <property type="match status" value="1"/>
</dbReference>
<dbReference type="SMART" id="SM00449">
    <property type="entry name" value="SPRY"/>
    <property type="match status" value="1"/>
</dbReference>
<dbReference type="CDD" id="cd00063">
    <property type="entry name" value="FN3"/>
    <property type="match status" value="1"/>
</dbReference>
<dbReference type="Gene3D" id="2.60.120.920">
    <property type="match status" value="1"/>
</dbReference>
<name>A0AAE0TFD1_9BIVA</name>
<evidence type="ECO:0000313" key="13">
    <source>
        <dbReference type="EMBL" id="KAK3609294.1"/>
    </source>
</evidence>
<dbReference type="InterPro" id="IPR013783">
    <property type="entry name" value="Ig-like_fold"/>
</dbReference>
<dbReference type="InterPro" id="IPR001870">
    <property type="entry name" value="B30.2/SPRY"/>
</dbReference>
<dbReference type="SUPFAM" id="SSF49899">
    <property type="entry name" value="Concanavalin A-like lectins/glucanases"/>
    <property type="match status" value="1"/>
</dbReference>
<dbReference type="GO" id="GO:0043005">
    <property type="term" value="C:neuron projection"/>
    <property type="evidence" value="ECO:0007669"/>
    <property type="project" value="TreeGrafter"/>
</dbReference>
<keyword evidence="14" id="KW-1185">Reference proteome</keyword>
<dbReference type="SMART" id="SM00336">
    <property type="entry name" value="BBOX"/>
    <property type="match status" value="2"/>
</dbReference>
<keyword evidence="5" id="KW-0862">Zinc</keyword>
<dbReference type="Pfam" id="PF00622">
    <property type="entry name" value="SPRY"/>
    <property type="match status" value="1"/>
</dbReference>
<dbReference type="SUPFAM" id="SSF57845">
    <property type="entry name" value="B-box zinc-binding domain"/>
    <property type="match status" value="1"/>
</dbReference>
<comment type="subcellular location">
    <subcellularLocation>
        <location evidence="1">Cytoplasm</location>
        <location evidence="1">Cytoskeleton</location>
    </subcellularLocation>
</comment>
<gene>
    <name evidence="13" type="ORF">CHS0354_038002</name>
</gene>
<dbReference type="CDD" id="cd12889">
    <property type="entry name" value="SPRY_PRY_TRIM67_9"/>
    <property type="match status" value="1"/>
</dbReference>
<evidence type="ECO:0000256" key="2">
    <source>
        <dbReference type="ARBA" id="ARBA00022490"/>
    </source>
</evidence>
<dbReference type="InterPro" id="IPR036116">
    <property type="entry name" value="FN3_sf"/>
</dbReference>
<evidence type="ECO:0000256" key="4">
    <source>
        <dbReference type="ARBA" id="ARBA00022771"/>
    </source>
</evidence>
<dbReference type="AlphaFoldDB" id="A0AAE0TFD1"/>
<organism evidence="13 14">
    <name type="scientific">Potamilus streckersoni</name>
    <dbReference type="NCBI Taxonomy" id="2493646"/>
    <lineage>
        <taxon>Eukaryota</taxon>
        <taxon>Metazoa</taxon>
        <taxon>Spiralia</taxon>
        <taxon>Lophotrochozoa</taxon>
        <taxon>Mollusca</taxon>
        <taxon>Bivalvia</taxon>
        <taxon>Autobranchia</taxon>
        <taxon>Heteroconchia</taxon>
        <taxon>Palaeoheterodonta</taxon>
        <taxon>Unionida</taxon>
        <taxon>Unionoidea</taxon>
        <taxon>Unionidae</taxon>
        <taxon>Ambleminae</taxon>
        <taxon>Lampsilini</taxon>
        <taxon>Potamilus</taxon>
    </lineage>
</organism>
<keyword evidence="3" id="KW-0479">Metal-binding</keyword>
<evidence type="ECO:0000256" key="3">
    <source>
        <dbReference type="ARBA" id="ARBA00022723"/>
    </source>
</evidence>
<dbReference type="EMBL" id="JAEAOA010002219">
    <property type="protein sequence ID" value="KAK3609294.1"/>
    <property type="molecule type" value="Genomic_DNA"/>
</dbReference>
<evidence type="ECO:0000256" key="6">
    <source>
        <dbReference type="ARBA" id="ARBA00023054"/>
    </source>
</evidence>
<evidence type="ECO:0000259" key="11">
    <source>
        <dbReference type="PROSITE" id="PS50853"/>
    </source>
</evidence>
<dbReference type="PROSITE" id="PS50188">
    <property type="entry name" value="B302_SPRY"/>
    <property type="match status" value="1"/>
</dbReference>
<dbReference type="CDD" id="cd16576">
    <property type="entry name" value="RING-HC_TRIM9-like_C-I"/>
    <property type="match status" value="1"/>
</dbReference>
<dbReference type="Pfam" id="PF00041">
    <property type="entry name" value="fn3"/>
    <property type="match status" value="1"/>
</dbReference>
<evidence type="ECO:0000313" key="14">
    <source>
        <dbReference type="Proteomes" id="UP001195483"/>
    </source>
</evidence>
<dbReference type="InterPro" id="IPR003877">
    <property type="entry name" value="SPRY_dom"/>
</dbReference>
<sequence>MEGELRCPACNQLYCNPLFLPCSHNVCSGCACNLQETVDKFILQSDEGSSDSSDCPEIDKLSIVSETDSGVVCNSRPNSYVGTPSINNIFFQSSQGNVYGIRCPVCKKINFLGEKGYQSLPKNKVLETIVHKYGENKQIHVSIKCQLCENESSIATVMCEQCEVFYCDTCRDSCHPSRGPLAKHNLVDPAQGKSILRSKNKGKEAKCQEHTDEHMSMYCLSCKLPMCITCHQDGQHISHEVQALGQMAKAQKTELSQLLQAMSEKARSGTEFIHRLKSMSERVNGNCLEFEAQVVAQCDALIEAIKQRKQELLEFVSQEKEMKIRVLKDQVVHCTSHLQQTTGLLHFCIEVLKESDLTSFLQISSSLINRVTLHDHNFNKVMELAPRVSPEFELTLDNSPVLHTIQTMNFFQMKAPGRPTIVPEECSAENNSVTISWRPYLGSVVEAYSLELDDGNGGDFRVVYMGRETICTVDGLHFNSIYNARIKAHNHAGESEYSDLISLQTAEFSDKFDDDDCDDHDMVTIPHGLTMGWSFPLQKRKNSSLLSRRRVAWFTFDPLSAPPDIIFTNNNLTATCNNFDHRVILGGVGFSKGIHYWEVQIDRFENNSDPAIGIARFDVDKFSMLGKEDKGWSMYIDDKRSWFLHHDEHSNRTEGGIHRGGVVGVLLDLDQHTLSYFVGDEPHGPIAFTDLHGVYFPAVSINRNVQVTIRTGLEPPIESDDEADE</sequence>
<evidence type="ECO:0000256" key="5">
    <source>
        <dbReference type="ARBA" id="ARBA00022833"/>
    </source>
</evidence>
<dbReference type="SUPFAM" id="SSF49265">
    <property type="entry name" value="Fibronectin type III"/>
    <property type="match status" value="1"/>
</dbReference>
<dbReference type="CDD" id="cd19803">
    <property type="entry name" value="Bbox1_TRIM9-like_C-I"/>
    <property type="match status" value="1"/>
</dbReference>
<evidence type="ECO:0000256" key="1">
    <source>
        <dbReference type="ARBA" id="ARBA00004245"/>
    </source>
</evidence>
<feature type="domain" description="B30.2/SPRY" evidence="10">
    <location>
        <begin position="533"/>
        <end position="716"/>
    </location>
</feature>
<dbReference type="PANTHER" id="PTHR24099:SF15">
    <property type="entry name" value="E3 UBIQUITIN-PROTEIN LIGASE TRIM9"/>
    <property type="match status" value="1"/>
</dbReference>
<proteinExistence type="predicted"/>
<evidence type="ECO:0000259" key="12">
    <source>
        <dbReference type="PROSITE" id="PS51262"/>
    </source>
</evidence>
<dbReference type="SMART" id="SM00502">
    <property type="entry name" value="BBC"/>
    <property type="match status" value="1"/>
</dbReference>
<dbReference type="FunFam" id="2.60.40.10:FF:000178">
    <property type="entry name" value="E3 ubiquitin-protein ligase TRIM9 isoform X1"/>
    <property type="match status" value="1"/>
</dbReference>
<dbReference type="Pfam" id="PF00643">
    <property type="entry name" value="zf-B_box"/>
    <property type="match status" value="1"/>
</dbReference>
<keyword evidence="7" id="KW-0206">Cytoskeleton</keyword>
<dbReference type="PROSITE" id="PS50853">
    <property type="entry name" value="FN3"/>
    <property type="match status" value="1"/>
</dbReference>
<feature type="domain" description="B box-type" evidence="9">
    <location>
        <begin position="202"/>
        <end position="244"/>
    </location>
</feature>
<dbReference type="PROSITE" id="PS50119">
    <property type="entry name" value="ZF_BBOX"/>
    <property type="match status" value="2"/>
</dbReference>
<dbReference type="InterPro" id="IPR050617">
    <property type="entry name" value="E3_ligase_FN3/SPRY"/>
</dbReference>
<keyword evidence="6" id="KW-0175">Coiled coil</keyword>
<dbReference type="Gene3D" id="3.30.160.60">
    <property type="entry name" value="Classic Zinc Finger"/>
    <property type="match status" value="1"/>
</dbReference>
<reference evidence="13" key="3">
    <citation type="submission" date="2023-05" db="EMBL/GenBank/DDBJ databases">
        <authorList>
            <person name="Smith C.H."/>
        </authorList>
    </citation>
    <scope>NUCLEOTIDE SEQUENCE</scope>
    <source>
        <strain evidence="13">CHS0354</strain>
        <tissue evidence="13">Mantle</tissue>
    </source>
</reference>
<dbReference type="FunFam" id="2.60.120.920:FF:000009">
    <property type="entry name" value="E3 ubiquitin-protein ligase TRIM9 isoform X1"/>
    <property type="match status" value="1"/>
</dbReference>
<dbReference type="InterPro" id="IPR000315">
    <property type="entry name" value="Znf_B-box"/>
</dbReference>
<dbReference type="GO" id="GO:0005856">
    <property type="term" value="C:cytoskeleton"/>
    <property type="evidence" value="ECO:0007669"/>
    <property type="project" value="UniProtKB-SubCell"/>
</dbReference>
<keyword evidence="4 8" id="KW-0863">Zinc-finger</keyword>
<dbReference type="SUPFAM" id="SSF57850">
    <property type="entry name" value="RING/U-box"/>
    <property type="match status" value="1"/>
</dbReference>
<feature type="domain" description="COS" evidence="12">
    <location>
        <begin position="352"/>
        <end position="411"/>
    </location>
</feature>
<dbReference type="Gene3D" id="1.20.5.170">
    <property type="match status" value="1"/>
</dbReference>
<keyword evidence="2" id="KW-0963">Cytoplasm</keyword>
<dbReference type="InterPro" id="IPR003649">
    <property type="entry name" value="Bbox_C"/>
</dbReference>
<dbReference type="InterPro" id="IPR043136">
    <property type="entry name" value="B30.2/SPRY_sf"/>
</dbReference>